<organism evidence="2 3">
    <name type="scientific">Chryseobacterium piscium</name>
    <dbReference type="NCBI Taxonomy" id="333702"/>
    <lineage>
        <taxon>Bacteria</taxon>
        <taxon>Pseudomonadati</taxon>
        <taxon>Bacteroidota</taxon>
        <taxon>Flavobacteriia</taxon>
        <taxon>Flavobacteriales</taxon>
        <taxon>Weeksellaceae</taxon>
        <taxon>Chryseobacterium group</taxon>
        <taxon>Chryseobacterium</taxon>
    </lineage>
</organism>
<keyword evidence="1" id="KW-0812">Transmembrane</keyword>
<keyword evidence="1" id="KW-1133">Transmembrane helix</keyword>
<evidence type="ECO:0000256" key="1">
    <source>
        <dbReference type="SAM" id="Phobius"/>
    </source>
</evidence>
<dbReference type="AlphaFoldDB" id="A0A3D9BRX1"/>
<name>A0A3D9BRX1_9FLAO</name>
<dbReference type="EMBL" id="QNVS01000007">
    <property type="protein sequence ID" value="REC56263.1"/>
    <property type="molecule type" value="Genomic_DNA"/>
</dbReference>
<sequence length="76" mass="8954">MEDFDLTNIYTIIKMSIILSFIVVIAILGLICYVFKKTFECSDETDFEIQNRFIGRISFKKKPKENKVPPKKIRHP</sequence>
<evidence type="ECO:0000313" key="3">
    <source>
        <dbReference type="Proteomes" id="UP000256512"/>
    </source>
</evidence>
<gene>
    <name evidence="2" type="ORF">DRF62_04145</name>
</gene>
<comment type="caution">
    <text evidence="2">The sequence shown here is derived from an EMBL/GenBank/DDBJ whole genome shotgun (WGS) entry which is preliminary data.</text>
</comment>
<dbReference type="Proteomes" id="UP000256512">
    <property type="component" value="Unassembled WGS sequence"/>
</dbReference>
<keyword evidence="3" id="KW-1185">Reference proteome</keyword>
<accession>A0A3D9BRX1</accession>
<evidence type="ECO:0000313" key="2">
    <source>
        <dbReference type="EMBL" id="REC56263.1"/>
    </source>
</evidence>
<reference evidence="2 3" key="1">
    <citation type="journal article" date="2006" name="Int. J. Syst. Evol. Microbiol.">
        <title>Chryseobacterium piscium sp. nov., isolated from fish of the South Atlantic Ocean off South Africa.</title>
        <authorList>
            <person name="de Beer H."/>
            <person name="Hugo C.J."/>
            <person name="Jooste P.J."/>
            <person name="Vancanneyt M."/>
            <person name="Coenye T."/>
            <person name="Vandamme P."/>
        </authorList>
    </citation>
    <scope>NUCLEOTIDE SEQUENCE [LARGE SCALE GENOMIC DNA]</scope>
    <source>
        <strain evidence="2 3">CCUG 51923</strain>
    </source>
</reference>
<keyword evidence="1" id="KW-0472">Membrane</keyword>
<proteinExistence type="predicted"/>
<protein>
    <submittedName>
        <fullName evidence="2">Uncharacterized protein</fullName>
    </submittedName>
</protein>
<feature type="transmembrane region" description="Helical" evidence="1">
    <location>
        <begin position="12"/>
        <end position="35"/>
    </location>
</feature>